<sequence length="130" mass="14370">MSTGSYMLLYLILKEIGEDLSGFKCGLANLFLQHTSASLTINENYDSDVRADTETFLNRVVPEGRSAPWKHTIEGPDDMPAHIKSSMFGCALTIPITDGQLNMGTWQGIWLCEHRDAPTARKVVITLNGI</sequence>
<dbReference type="FunFam" id="2.60.120.460:FF:000002">
    <property type="entry name" value="Secondary thiamine-phosphate synthase enzyme"/>
    <property type="match status" value="1"/>
</dbReference>
<dbReference type="InterPro" id="IPR001602">
    <property type="entry name" value="UPF0047_YjbQ-like"/>
</dbReference>
<dbReference type="PANTHER" id="PTHR30615">
    <property type="entry name" value="UNCHARACTERIZED PROTEIN YJBQ-RELATED"/>
    <property type="match status" value="1"/>
</dbReference>
<reference evidence="1 2" key="1">
    <citation type="journal article" date="2017" name="Nat. Commun.">
        <title>Genome assembly with in vitro proximity ligation data and whole-genome triplication in lettuce.</title>
        <authorList>
            <person name="Reyes-Chin-Wo S."/>
            <person name="Wang Z."/>
            <person name="Yang X."/>
            <person name="Kozik A."/>
            <person name="Arikit S."/>
            <person name="Song C."/>
            <person name="Xia L."/>
            <person name="Froenicke L."/>
            <person name="Lavelle D.O."/>
            <person name="Truco M.J."/>
            <person name="Xia R."/>
            <person name="Zhu S."/>
            <person name="Xu C."/>
            <person name="Xu H."/>
            <person name="Xu X."/>
            <person name="Cox K."/>
            <person name="Korf I."/>
            <person name="Meyers B.C."/>
            <person name="Michelmore R.W."/>
        </authorList>
    </citation>
    <scope>NUCLEOTIDE SEQUENCE [LARGE SCALE GENOMIC DNA]</scope>
    <source>
        <strain evidence="2">cv. Salinas</strain>
        <tissue evidence="1">Seedlings</tissue>
    </source>
</reference>
<evidence type="ECO:0000313" key="1">
    <source>
        <dbReference type="EMBL" id="KAJ0224096.1"/>
    </source>
</evidence>
<dbReference type="PIRSF" id="PIRSF004681">
    <property type="entry name" value="UCP004681"/>
    <property type="match status" value="1"/>
</dbReference>
<dbReference type="Gene3D" id="2.60.120.460">
    <property type="entry name" value="YjbQ-like"/>
    <property type="match status" value="1"/>
</dbReference>
<evidence type="ECO:0008006" key="3">
    <source>
        <dbReference type="Google" id="ProtNLM"/>
    </source>
</evidence>
<dbReference type="EMBL" id="NBSK02000002">
    <property type="protein sequence ID" value="KAJ0224096.1"/>
    <property type="molecule type" value="Genomic_DNA"/>
</dbReference>
<dbReference type="Pfam" id="PF01894">
    <property type="entry name" value="YjbQ"/>
    <property type="match status" value="1"/>
</dbReference>
<organism evidence="1 2">
    <name type="scientific">Lactuca sativa</name>
    <name type="common">Garden lettuce</name>
    <dbReference type="NCBI Taxonomy" id="4236"/>
    <lineage>
        <taxon>Eukaryota</taxon>
        <taxon>Viridiplantae</taxon>
        <taxon>Streptophyta</taxon>
        <taxon>Embryophyta</taxon>
        <taxon>Tracheophyta</taxon>
        <taxon>Spermatophyta</taxon>
        <taxon>Magnoliopsida</taxon>
        <taxon>eudicotyledons</taxon>
        <taxon>Gunneridae</taxon>
        <taxon>Pentapetalae</taxon>
        <taxon>asterids</taxon>
        <taxon>campanulids</taxon>
        <taxon>Asterales</taxon>
        <taxon>Asteraceae</taxon>
        <taxon>Cichorioideae</taxon>
        <taxon>Cichorieae</taxon>
        <taxon>Lactucinae</taxon>
        <taxon>Lactuca</taxon>
    </lineage>
</organism>
<comment type="caution">
    <text evidence="1">The sequence shown here is derived from an EMBL/GenBank/DDBJ whole genome shotgun (WGS) entry which is preliminary data.</text>
</comment>
<dbReference type="Proteomes" id="UP000235145">
    <property type="component" value="Unassembled WGS sequence"/>
</dbReference>
<gene>
    <name evidence="1" type="ORF">LSAT_V11C200050720</name>
</gene>
<evidence type="ECO:0000313" key="2">
    <source>
        <dbReference type="Proteomes" id="UP000235145"/>
    </source>
</evidence>
<protein>
    <recommendedName>
        <fullName evidence="3">Secondary thiamine-phosphate synthase enzyme</fullName>
    </recommendedName>
</protein>
<dbReference type="SUPFAM" id="SSF111038">
    <property type="entry name" value="YjbQ-like"/>
    <property type="match status" value="1"/>
</dbReference>
<dbReference type="NCBIfam" id="TIGR00149">
    <property type="entry name" value="TIGR00149_YjbQ"/>
    <property type="match status" value="1"/>
</dbReference>
<proteinExistence type="predicted"/>
<dbReference type="InterPro" id="IPR035917">
    <property type="entry name" value="YjbQ-like_sf"/>
</dbReference>
<dbReference type="PANTHER" id="PTHR30615:SF16">
    <property type="entry name" value="SECONDARY THIAMINE-PHOSPHATE SYNTHASE ENZYME"/>
    <property type="match status" value="1"/>
</dbReference>
<keyword evidence="2" id="KW-1185">Reference proteome</keyword>
<dbReference type="AlphaFoldDB" id="A0A9R1WKI0"/>
<name>A0A9R1WKI0_LACSA</name>
<accession>A0A9R1WKI0</accession>